<proteinExistence type="predicted"/>
<dbReference type="AlphaFoldDB" id="A0A6A4GPP8"/>
<name>A0A6A4GPP8_9AGAR</name>
<dbReference type="InterPro" id="IPR041078">
    <property type="entry name" value="Plavaka"/>
</dbReference>
<dbReference type="OrthoDB" id="3208495at2759"/>
<evidence type="ECO:0000313" key="2">
    <source>
        <dbReference type="Proteomes" id="UP000799118"/>
    </source>
</evidence>
<dbReference type="Pfam" id="PF18759">
    <property type="entry name" value="Plavaka"/>
    <property type="match status" value="1"/>
</dbReference>
<accession>A0A6A4GPP8</accession>
<keyword evidence="2" id="KW-1185">Reference proteome</keyword>
<reference evidence="1" key="1">
    <citation type="journal article" date="2019" name="Environ. Microbiol.">
        <title>Fungal ecological strategies reflected in gene transcription - a case study of two litter decomposers.</title>
        <authorList>
            <person name="Barbi F."/>
            <person name="Kohler A."/>
            <person name="Barry K."/>
            <person name="Baskaran P."/>
            <person name="Daum C."/>
            <person name="Fauchery L."/>
            <person name="Ihrmark K."/>
            <person name="Kuo A."/>
            <person name="LaButti K."/>
            <person name="Lipzen A."/>
            <person name="Morin E."/>
            <person name="Grigoriev I.V."/>
            <person name="Henrissat B."/>
            <person name="Lindahl B."/>
            <person name="Martin F."/>
        </authorList>
    </citation>
    <scope>NUCLEOTIDE SEQUENCE</scope>
    <source>
        <strain evidence="1">JB14</strain>
    </source>
</reference>
<dbReference type="EMBL" id="ML769791">
    <property type="protein sequence ID" value="KAE9387588.1"/>
    <property type="molecule type" value="Genomic_DNA"/>
</dbReference>
<sequence length="426" mass="49514">MDNYGGVRYDLQPDDGWIETSIKIPVPCTGVKQSEADAPAYELKGVFYRKPLEIIKSVFQSEQAKKFHYTPFKLYQQQSFPDSPDICLHSELYNADAFIEEHAKIQRQQEKRRLDDPEDPSLHILCAIAGMMLWSDATKIGTWGDQSMWPIYLYFGNQSKYDRAKPSAFASHHMAYIPKLPDNFHDFYKEHYNTAPTEAVLTHVRREILQSIYGLIFDNKFMEAYDHGLVLKCANIVQRCLFPRLFTYSADYIEKILFAKICMLGSHPCVHCLVDKDQIDQLGTKSDTKRRETKARVDSEEHLPPTFSTIEKMRKWIFDVGLSVASSYIEAFLKPFSWVPTRNIFSNRFFKFGMNIYDLLVPDVLHELELGVWKAILLHLIRMVHCLGSKNVQEMNRRYDHISVSLSIFDRVLPNHNEKSWISSST</sequence>
<gene>
    <name evidence="1" type="ORF">BT96DRAFT_960362</name>
</gene>
<organism evidence="1 2">
    <name type="scientific">Gymnopus androsaceus JB14</name>
    <dbReference type="NCBI Taxonomy" id="1447944"/>
    <lineage>
        <taxon>Eukaryota</taxon>
        <taxon>Fungi</taxon>
        <taxon>Dikarya</taxon>
        <taxon>Basidiomycota</taxon>
        <taxon>Agaricomycotina</taxon>
        <taxon>Agaricomycetes</taxon>
        <taxon>Agaricomycetidae</taxon>
        <taxon>Agaricales</taxon>
        <taxon>Marasmiineae</taxon>
        <taxon>Omphalotaceae</taxon>
        <taxon>Gymnopus</taxon>
    </lineage>
</organism>
<protein>
    <submittedName>
        <fullName evidence="1">Uncharacterized protein</fullName>
    </submittedName>
</protein>
<evidence type="ECO:0000313" key="1">
    <source>
        <dbReference type="EMBL" id="KAE9387588.1"/>
    </source>
</evidence>
<dbReference type="Proteomes" id="UP000799118">
    <property type="component" value="Unassembled WGS sequence"/>
</dbReference>